<dbReference type="RefSeq" id="WP_256617040.1">
    <property type="nucleotide sequence ID" value="NZ_JANIBK010000188.1"/>
</dbReference>
<evidence type="ECO:0000256" key="4">
    <source>
        <dbReference type="RuleBase" id="RU003495"/>
    </source>
</evidence>
<keyword evidence="2 3" id="KW-0961">Cell wall biogenesis/degradation</keyword>
<dbReference type="InterPro" id="IPR009009">
    <property type="entry name" value="RlpA-like_DPBB"/>
</dbReference>
<evidence type="ECO:0000259" key="5">
    <source>
        <dbReference type="Pfam" id="PF03330"/>
    </source>
</evidence>
<dbReference type="PANTHER" id="PTHR34183">
    <property type="entry name" value="ENDOLYTIC PEPTIDOGLYCAN TRANSGLYCOSYLASE RLPA"/>
    <property type="match status" value="1"/>
</dbReference>
<dbReference type="InterPro" id="IPR034718">
    <property type="entry name" value="RlpA"/>
</dbReference>
<dbReference type="Pfam" id="PF03330">
    <property type="entry name" value="DPBB_1"/>
    <property type="match status" value="1"/>
</dbReference>
<proteinExistence type="inferred from homology"/>
<organism evidence="6 7">
    <name type="scientific">Methylomonas rivi</name>
    <dbReference type="NCBI Taxonomy" id="2952226"/>
    <lineage>
        <taxon>Bacteria</taxon>
        <taxon>Pseudomonadati</taxon>
        <taxon>Pseudomonadota</taxon>
        <taxon>Gammaproteobacteria</taxon>
        <taxon>Methylococcales</taxon>
        <taxon>Methylococcaceae</taxon>
        <taxon>Methylomonas</taxon>
    </lineage>
</organism>
<comment type="function">
    <text evidence="3">Lytic transglycosylase with a strong preference for naked glycan strands that lack stem peptides.</text>
</comment>
<comment type="similarity">
    <text evidence="3 4">Belongs to the RlpA family.</text>
</comment>
<evidence type="ECO:0000256" key="3">
    <source>
        <dbReference type="HAMAP-Rule" id="MF_02071"/>
    </source>
</evidence>
<reference evidence="6 7" key="1">
    <citation type="submission" date="2022-07" db="EMBL/GenBank/DDBJ databases">
        <title>Methylomonas rivi sp. nov., Methylomonas rosea sp. nov., Methylomonas aureus sp. nov. and Methylomonas subterranea sp. nov., four novel methanotrophs isolated from a freshwater creek and the deep terrestrial subsurface.</title>
        <authorList>
            <person name="Abin C."/>
            <person name="Sankaranarayanan K."/>
            <person name="Garner C."/>
            <person name="Sindelar R."/>
            <person name="Kotary K."/>
            <person name="Garner R."/>
            <person name="Barclay S."/>
            <person name="Lawson P."/>
            <person name="Krumholz L."/>
        </authorList>
    </citation>
    <scope>NUCLEOTIDE SEQUENCE [LARGE SCALE GENOMIC DNA]</scope>
    <source>
        <strain evidence="6 7">WSC-6</strain>
    </source>
</reference>
<dbReference type="Proteomes" id="UP001524586">
    <property type="component" value="Unassembled WGS sequence"/>
</dbReference>
<name>A0ABT1U9T1_9GAMM</name>
<accession>A0ABT1U9T1</accession>
<dbReference type="SUPFAM" id="SSF50685">
    <property type="entry name" value="Barwin-like endoglucanases"/>
    <property type="match status" value="1"/>
</dbReference>
<dbReference type="HAMAP" id="MF_02071">
    <property type="entry name" value="RlpA"/>
    <property type="match status" value="1"/>
</dbReference>
<evidence type="ECO:0000256" key="1">
    <source>
        <dbReference type="ARBA" id="ARBA00023239"/>
    </source>
</evidence>
<dbReference type="InterPro" id="IPR036908">
    <property type="entry name" value="RlpA-like_sf"/>
</dbReference>
<gene>
    <name evidence="3" type="primary">rlpA</name>
    <name evidence="6" type="ORF">NP596_19320</name>
</gene>
<sequence length="177" mass="19176">MTETCPGDGGSWRRIARLSGRVIPQTVLIILLVGCASEPPIPPSPERAEIPDYDNQASYNKPYTVKGKTYYPMLSAAGYRTRGVASWYGAESGNLTAMGSRFNPNQLTAAHKTLPLPCRVKVTNLKNGRSIVVTVNDRGPFHHERLIDLSHAAAKKLGVKGLVEVEVAYTDQPAGDS</sequence>
<evidence type="ECO:0000256" key="2">
    <source>
        <dbReference type="ARBA" id="ARBA00023316"/>
    </source>
</evidence>
<feature type="domain" description="RlpA-like protein double-psi beta-barrel" evidence="5">
    <location>
        <begin position="82"/>
        <end position="166"/>
    </location>
</feature>
<dbReference type="CDD" id="cd22268">
    <property type="entry name" value="DPBB_RlpA-like"/>
    <property type="match status" value="1"/>
</dbReference>
<dbReference type="EC" id="4.2.2.-" evidence="3"/>
<keyword evidence="7" id="KW-1185">Reference proteome</keyword>
<keyword evidence="1 3" id="KW-0456">Lyase</keyword>
<dbReference type="InterPro" id="IPR012997">
    <property type="entry name" value="RplA"/>
</dbReference>
<dbReference type="EMBL" id="JANIBK010000188">
    <property type="protein sequence ID" value="MCQ8130620.1"/>
    <property type="molecule type" value="Genomic_DNA"/>
</dbReference>
<dbReference type="Gene3D" id="2.40.40.10">
    <property type="entry name" value="RlpA-like domain"/>
    <property type="match status" value="1"/>
</dbReference>
<evidence type="ECO:0000313" key="6">
    <source>
        <dbReference type="EMBL" id="MCQ8130620.1"/>
    </source>
</evidence>
<dbReference type="NCBIfam" id="TIGR00413">
    <property type="entry name" value="rlpA"/>
    <property type="match status" value="1"/>
</dbReference>
<evidence type="ECO:0000313" key="7">
    <source>
        <dbReference type="Proteomes" id="UP001524586"/>
    </source>
</evidence>
<comment type="caution">
    <text evidence="6">The sequence shown here is derived from an EMBL/GenBank/DDBJ whole genome shotgun (WGS) entry which is preliminary data.</text>
</comment>
<protein>
    <recommendedName>
        <fullName evidence="3">Endolytic peptidoglycan transglycosylase RlpA</fullName>
        <ecNumber evidence="3">4.2.2.-</ecNumber>
    </recommendedName>
</protein>
<dbReference type="PANTHER" id="PTHR34183:SF1">
    <property type="entry name" value="ENDOLYTIC PEPTIDOGLYCAN TRANSGLYCOSYLASE RLPA"/>
    <property type="match status" value="1"/>
</dbReference>